<protein>
    <recommendedName>
        <fullName evidence="4">DUF3147 family protein</fullName>
    </recommendedName>
</protein>
<feature type="transmembrane region" description="Helical" evidence="1">
    <location>
        <begin position="61"/>
        <end position="80"/>
    </location>
</feature>
<keyword evidence="1" id="KW-0812">Transmembrane</keyword>
<evidence type="ECO:0000256" key="1">
    <source>
        <dbReference type="SAM" id="Phobius"/>
    </source>
</evidence>
<dbReference type="AlphaFoldDB" id="A0A161QGN2"/>
<organism evidence="2 3">
    <name type="scientific">Alkalihalobacillus trypoxylicola</name>
    <dbReference type="NCBI Taxonomy" id="519424"/>
    <lineage>
        <taxon>Bacteria</taxon>
        <taxon>Bacillati</taxon>
        <taxon>Bacillota</taxon>
        <taxon>Bacilli</taxon>
        <taxon>Bacillales</taxon>
        <taxon>Bacillaceae</taxon>
        <taxon>Alkalihalobacillus</taxon>
    </lineage>
</organism>
<accession>A0A161QGN2</accession>
<sequence>MFTIIKILISAMLIGIITMVANRYPTYGGIIAALPLVSILSMIWLHVAGEPLQAIGQFAIGVLKGLPATMVMMLIIGIALQYSVPLIFSLMIGVVGWAFFLFLQDLVLGLI</sequence>
<evidence type="ECO:0008006" key="4">
    <source>
        <dbReference type="Google" id="ProtNLM"/>
    </source>
</evidence>
<dbReference type="RefSeq" id="WP_061949534.1">
    <property type="nucleotide sequence ID" value="NZ_LTAO01000034.1"/>
</dbReference>
<keyword evidence="1" id="KW-1133">Transmembrane helix</keyword>
<reference evidence="2" key="1">
    <citation type="submission" date="2016-02" db="EMBL/GenBank/DDBJ databases">
        <title>Genome sequence of Bacillus trypoxylicola KCTC 13244(T).</title>
        <authorList>
            <person name="Jeong H."/>
            <person name="Park S.-H."/>
            <person name="Choi S.-K."/>
        </authorList>
    </citation>
    <scope>NUCLEOTIDE SEQUENCE [LARGE SCALE GENOMIC DNA]</scope>
    <source>
        <strain evidence="2">KCTC 13244</strain>
    </source>
</reference>
<evidence type="ECO:0000313" key="3">
    <source>
        <dbReference type="Proteomes" id="UP000075806"/>
    </source>
</evidence>
<feature type="transmembrane region" description="Helical" evidence="1">
    <location>
        <begin position="86"/>
        <end position="108"/>
    </location>
</feature>
<dbReference type="NCBIfam" id="NF006750">
    <property type="entry name" value="PRK09272.1-3"/>
    <property type="match status" value="1"/>
</dbReference>
<dbReference type="Proteomes" id="UP000075806">
    <property type="component" value="Unassembled WGS sequence"/>
</dbReference>
<gene>
    <name evidence="2" type="ORF">AZF04_09405</name>
</gene>
<proteinExistence type="predicted"/>
<feature type="transmembrane region" description="Helical" evidence="1">
    <location>
        <begin position="7"/>
        <end position="24"/>
    </location>
</feature>
<keyword evidence="3" id="KW-1185">Reference proteome</keyword>
<dbReference type="EMBL" id="LTAO01000034">
    <property type="protein sequence ID" value="KYG28110.1"/>
    <property type="molecule type" value="Genomic_DNA"/>
</dbReference>
<comment type="caution">
    <text evidence="2">The sequence shown here is derived from an EMBL/GenBank/DDBJ whole genome shotgun (WGS) entry which is preliminary data.</text>
</comment>
<keyword evidence="1" id="KW-0472">Membrane</keyword>
<dbReference type="OrthoDB" id="5397294at2"/>
<feature type="transmembrane region" description="Helical" evidence="1">
    <location>
        <begin position="30"/>
        <end position="49"/>
    </location>
</feature>
<name>A0A161QGN2_9BACI</name>
<evidence type="ECO:0000313" key="2">
    <source>
        <dbReference type="EMBL" id="KYG28110.1"/>
    </source>
</evidence>
<dbReference type="STRING" id="519424.AZF04_09405"/>